<evidence type="ECO:0000313" key="3">
    <source>
        <dbReference type="Proteomes" id="UP001355653"/>
    </source>
</evidence>
<feature type="compositionally biased region" description="Polar residues" evidence="1">
    <location>
        <begin position="13"/>
        <end position="24"/>
    </location>
</feature>
<reference evidence="2 3" key="1">
    <citation type="submission" date="2023-03" db="EMBL/GenBank/DDBJ databases">
        <title>Bacillus Genome Sequencing.</title>
        <authorList>
            <person name="Dunlap C."/>
        </authorList>
    </citation>
    <scope>NUCLEOTIDE SEQUENCE [LARGE SCALE GENOMIC DNA]</scope>
    <source>
        <strain evidence="2 3">NRS-1351</strain>
    </source>
</reference>
<evidence type="ECO:0000256" key="1">
    <source>
        <dbReference type="SAM" id="MobiDB-lite"/>
    </source>
</evidence>
<feature type="region of interest" description="Disordered" evidence="1">
    <location>
        <begin position="13"/>
        <end position="74"/>
    </location>
</feature>
<comment type="caution">
    <text evidence="2">The sequence shown here is derived from an EMBL/GenBank/DDBJ whole genome shotgun (WGS) entry which is preliminary data.</text>
</comment>
<dbReference type="RefSeq" id="WP_127458141.1">
    <property type="nucleotide sequence ID" value="NZ_JAROBY010000088.1"/>
</dbReference>
<dbReference type="EMBL" id="JAROBY010000088">
    <property type="protein sequence ID" value="MEB4798876.1"/>
    <property type="molecule type" value="Genomic_DNA"/>
</dbReference>
<keyword evidence="3" id="KW-1185">Reference proteome</keyword>
<proteinExistence type="predicted"/>
<organism evidence="2 3">
    <name type="scientific">Paenibacillus chondroitinus</name>
    <dbReference type="NCBI Taxonomy" id="59842"/>
    <lineage>
        <taxon>Bacteria</taxon>
        <taxon>Bacillati</taxon>
        <taxon>Bacillota</taxon>
        <taxon>Bacilli</taxon>
        <taxon>Bacillales</taxon>
        <taxon>Paenibacillaceae</taxon>
        <taxon>Paenibacillus</taxon>
    </lineage>
</organism>
<accession>A0ABU6DPW1</accession>
<dbReference type="Proteomes" id="UP001355653">
    <property type="component" value="Unassembled WGS sequence"/>
</dbReference>
<protein>
    <submittedName>
        <fullName evidence="2">Uncharacterized protein</fullName>
    </submittedName>
</protein>
<sequence>MLLPNIGSSIASARQEHLASQQPTLEHKHAPAAPVPNSALADAPLEMDWLRTKASADEAQTPAAPVPQAPPELTSEQLQELVKQIPQLDVTKIADKVFREIEKRMRFEQQRRGL</sequence>
<evidence type="ECO:0000313" key="2">
    <source>
        <dbReference type="EMBL" id="MEB4798876.1"/>
    </source>
</evidence>
<name>A0ABU6DPW1_9BACL</name>
<gene>
    <name evidence="2" type="ORF">P5G65_33765</name>
</gene>